<accession>A0ABP8GTS2</accession>
<organism evidence="2 3">
    <name type="scientific">Flaviaesturariibacter amylovorans</name>
    <dbReference type="NCBI Taxonomy" id="1084520"/>
    <lineage>
        <taxon>Bacteria</taxon>
        <taxon>Pseudomonadati</taxon>
        <taxon>Bacteroidota</taxon>
        <taxon>Chitinophagia</taxon>
        <taxon>Chitinophagales</taxon>
        <taxon>Chitinophagaceae</taxon>
        <taxon>Flaviaestuariibacter</taxon>
    </lineage>
</organism>
<protein>
    <recommendedName>
        <fullName evidence="4">Alanyl-tRNA synthetase</fullName>
    </recommendedName>
</protein>
<dbReference type="RefSeq" id="WP_345255520.1">
    <property type="nucleotide sequence ID" value="NZ_BAABGY010000007.1"/>
</dbReference>
<feature type="transmembrane region" description="Helical" evidence="1">
    <location>
        <begin position="31"/>
        <end position="53"/>
    </location>
</feature>
<evidence type="ECO:0008006" key="4">
    <source>
        <dbReference type="Google" id="ProtNLM"/>
    </source>
</evidence>
<name>A0ABP8GTS2_9BACT</name>
<comment type="caution">
    <text evidence="2">The sequence shown here is derived from an EMBL/GenBank/DDBJ whole genome shotgun (WGS) entry which is preliminary data.</text>
</comment>
<reference evidence="3" key="1">
    <citation type="journal article" date="2019" name="Int. J. Syst. Evol. Microbiol.">
        <title>The Global Catalogue of Microorganisms (GCM) 10K type strain sequencing project: providing services to taxonomists for standard genome sequencing and annotation.</title>
        <authorList>
            <consortium name="The Broad Institute Genomics Platform"/>
            <consortium name="The Broad Institute Genome Sequencing Center for Infectious Disease"/>
            <person name="Wu L."/>
            <person name="Ma J."/>
        </authorList>
    </citation>
    <scope>NUCLEOTIDE SEQUENCE [LARGE SCALE GENOMIC DNA]</scope>
    <source>
        <strain evidence="3">JCM 17919</strain>
    </source>
</reference>
<keyword evidence="1" id="KW-0472">Membrane</keyword>
<evidence type="ECO:0000313" key="3">
    <source>
        <dbReference type="Proteomes" id="UP001501725"/>
    </source>
</evidence>
<evidence type="ECO:0000313" key="2">
    <source>
        <dbReference type="EMBL" id="GAA4329618.1"/>
    </source>
</evidence>
<dbReference type="EMBL" id="BAABGY010000007">
    <property type="protein sequence ID" value="GAA4329618.1"/>
    <property type="molecule type" value="Genomic_DNA"/>
</dbReference>
<keyword evidence="1" id="KW-1133">Transmembrane helix</keyword>
<proteinExistence type="predicted"/>
<keyword evidence="3" id="KW-1185">Reference proteome</keyword>
<keyword evidence="1" id="KW-0812">Transmembrane</keyword>
<dbReference type="Proteomes" id="UP001501725">
    <property type="component" value="Unassembled WGS sequence"/>
</dbReference>
<evidence type="ECO:0000256" key="1">
    <source>
        <dbReference type="SAM" id="Phobius"/>
    </source>
</evidence>
<gene>
    <name evidence="2" type="ORF">GCM10023184_20250</name>
</gene>
<sequence length="59" mass="7020">MSAPHPPNDDLDLQDPAPRPKSKFRTWLKRIGWIGFLFFLLKGIAWLIFFYFIKEKLAK</sequence>